<evidence type="ECO:0000313" key="3">
    <source>
        <dbReference type="EMBL" id="KAJ5283266.1"/>
    </source>
</evidence>
<protein>
    <submittedName>
        <fullName evidence="3">Uncharacterized protein</fullName>
    </submittedName>
</protein>
<name>A0ABQ8WX42_PENCH</name>
<organism evidence="3 4">
    <name type="scientific">Penicillium chrysogenum</name>
    <name type="common">Penicillium notatum</name>
    <dbReference type="NCBI Taxonomy" id="5076"/>
    <lineage>
        <taxon>Eukaryota</taxon>
        <taxon>Fungi</taxon>
        <taxon>Dikarya</taxon>
        <taxon>Ascomycota</taxon>
        <taxon>Pezizomycotina</taxon>
        <taxon>Eurotiomycetes</taxon>
        <taxon>Eurotiomycetidae</taxon>
        <taxon>Eurotiales</taxon>
        <taxon>Aspergillaceae</taxon>
        <taxon>Penicillium</taxon>
        <taxon>Penicillium chrysogenum species complex</taxon>
    </lineage>
</organism>
<keyword evidence="4" id="KW-1185">Reference proteome</keyword>
<evidence type="ECO:0000313" key="4">
    <source>
        <dbReference type="Proteomes" id="UP001220256"/>
    </source>
</evidence>
<proteinExistence type="predicted"/>
<feature type="signal peptide" evidence="2">
    <location>
        <begin position="1"/>
        <end position="16"/>
    </location>
</feature>
<dbReference type="Proteomes" id="UP001220256">
    <property type="component" value="Unassembled WGS sequence"/>
</dbReference>
<evidence type="ECO:0000256" key="2">
    <source>
        <dbReference type="SAM" id="SignalP"/>
    </source>
</evidence>
<feature type="compositionally biased region" description="Pro residues" evidence="1">
    <location>
        <begin position="38"/>
        <end position="47"/>
    </location>
</feature>
<keyword evidence="2" id="KW-0732">Signal</keyword>
<feature type="region of interest" description="Disordered" evidence="1">
    <location>
        <begin position="35"/>
        <end position="58"/>
    </location>
</feature>
<feature type="chain" id="PRO_5047284296" evidence="2">
    <location>
        <begin position="17"/>
        <end position="101"/>
    </location>
</feature>
<evidence type="ECO:0000256" key="1">
    <source>
        <dbReference type="SAM" id="MobiDB-lite"/>
    </source>
</evidence>
<reference evidence="3 4" key="1">
    <citation type="journal article" date="2023" name="IMA Fungus">
        <title>Comparative genomic study of the Penicillium genus elucidates a diverse pangenome and 15 lateral gene transfer events.</title>
        <authorList>
            <person name="Petersen C."/>
            <person name="Sorensen T."/>
            <person name="Nielsen M.R."/>
            <person name="Sondergaard T.E."/>
            <person name="Sorensen J.L."/>
            <person name="Fitzpatrick D.A."/>
            <person name="Frisvad J.C."/>
            <person name="Nielsen K.L."/>
        </authorList>
    </citation>
    <scope>NUCLEOTIDE SEQUENCE [LARGE SCALE GENOMIC DNA]</scope>
    <source>
        <strain evidence="3 4">IBT 3361</strain>
    </source>
</reference>
<dbReference type="EMBL" id="JAPVEB010000001">
    <property type="protein sequence ID" value="KAJ5283266.1"/>
    <property type="molecule type" value="Genomic_DNA"/>
</dbReference>
<accession>A0ABQ8WX42</accession>
<sequence length="101" mass="10663">MAASEAVLSLLLTVSGLDITCLNAHGRLSLLPPMLCQPSPPPHPQPSPEGEEPKMAPLLGSLLPSDFININGHDPDTIFFLAPKQPFHSQAGLFNGTATQV</sequence>
<comment type="caution">
    <text evidence="3">The sequence shown here is derived from an EMBL/GenBank/DDBJ whole genome shotgun (WGS) entry which is preliminary data.</text>
</comment>
<gene>
    <name evidence="3" type="ORF">N7505_001246</name>
</gene>